<keyword evidence="3" id="KW-1133">Transmembrane helix</keyword>
<reference evidence="5 6" key="1">
    <citation type="submission" date="2018-11" db="EMBL/GenBank/DDBJ databases">
        <title>Rhizobium chutanense sp. nov., isolated from root nodules of Phaseolus vulgaris in China.</title>
        <authorList>
            <person name="Huo Y."/>
        </authorList>
    </citation>
    <scope>NUCLEOTIDE SEQUENCE [LARGE SCALE GENOMIC DNA]</scope>
    <source>
        <strain evidence="5 6">C16</strain>
    </source>
</reference>
<evidence type="ECO:0000256" key="2">
    <source>
        <dbReference type="SAM" id="Coils"/>
    </source>
</evidence>
<dbReference type="PANTHER" id="PTHR30329:SF21">
    <property type="entry name" value="LIPOPROTEIN YIAD-RELATED"/>
    <property type="match status" value="1"/>
</dbReference>
<evidence type="ECO:0000313" key="5">
    <source>
        <dbReference type="EMBL" id="RUM08315.1"/>
    </source>
</evidence>
<organism evidence="5 6">
    <name type="scientific">Rhizobium chutanense</name>
    <dbReference type="NCBI Taxonomy" id="2035448"/>
    <lineage>
        <taxon>Bacteria</taxon>
        <taxon>Pseudomonadati</taxon>
        <taxon>Pseudomonadota</taxon>
        <taxon>Alphaproteobacteria</taxon>
        <taxon>Hyphomicrobiales</taxon>
        <taxon>Rhizobiaceae</taxon>
        <taxon>Rhizobium/Agrobacterium group</taxon>
        <taxon>Rhizobium</taxon>
    </lineage>
</organism>
<dbReference type="Gene3D" id="3.30.1330.60">
    <property type="entry name" value="OmpA-like domain"/>
    <property type="match status" value="1"/>
</dbReference>
<dbReference type="SUPFAM" id="SSF103088">
    <property type="entry name" value="OmpA-like"/>
    <property type="match status" value="1"/>
</dbReference>
<comment type="caution">
    <text evidence="5">The sequence shown here is derived from an EMBL/GenBank/DDBJ whole genome shotgun (WGS) entry which is preliminary data.</text>
</comment>
<keyword evidence="1 3" id="KW-0472">Membrane</keyword>
<dbReference type="PROSITE" id="PS51123">
    <property type="entry name" value="OMPA_2"/>
    <property type="match status" value="1"/>
</dbReference>
<evidence type="ECO:0000259" key="4">
    <source>
        <dbReference type="PROSITE" id="PS51123"/>
    </source>
</evidence>
<accession>A0A3S0XYL3</accession>
<evidence type="ECO:0000256" key="3">
    <source>
        <dbReference type="SAM" id="Phobius"/>
    </source>
</evidence>
<evidence type="ECO:0000313" key="6">
    <source>
        <dbReference type="Proteomes" id="UP000278081"/>
    </source>
</evidence>
<dbReference type="AlphaFoldDB" id="A0A3S0XYL3"/>
<gene>
    <name evidence="5" type="ORF">EFR84_05865</name>
</gene>
<proteinExistence type="predicted"/>
<keyword evidence="2" id="KW-0175">Coiled coil</keyword>
<evidence type="ECO:0000256" key="1">
    <source>
        <dbReference type="PROSITE-ProRule" id="PRU00473"/>
    </source>
</evidence>
<protein>
    <submittedName>
        <fullName evidence="5">OmpA family protein</fullName>
    </submittedName>
</protein>
<dbReference type="EMBL" id="RJTJ01000004">
    <property type="protein sequence ID" value="RUM08315.1"/>
    <property type="molecule type" value="Genomic_DNA"/>
</dbReference>
<dbReference type="InterPro" id="IPR036737">
    <property type="entry name" value="OmpA-like_sf"/>
</dbReference>
<feature type="coiled-coil region" evidence="2">
    <location>
        <begin position="54"/>
        <end position="91"/>
    </location>
</feature>
<dbReference type="OrthoDB" id="5525824at2"/>
<sequence>MRGIGRARPHEEEEESVFISMADMTISFLFIIMILLAFFASQFSVSDTVPRTQYQRLQEEKRTLEQELARLKTIEQEKIGLETELKRVQQIVRTPDLKVADAVQQLKDELERLKKIQPTPDAPNQMEVYNNKVAETRRVLLTNLKKEIDGEIPGVNVQVAASFDALQFSGDGLFDFGQDVPTQAGQTRMRRIAEILDRNLGCYSLGPRKTFNGACNPGYALIDALQVEGHTDSRGNDTLNMDLSARRASSIYSLMTQQKPDLVAFYNRNSQPVLSVAGFGKGRPIQSNDTEKGQDANRRIDLRFIMVVPSKEADIATIKSELESP</sequence>
<dbReference type="GO" id="GO:0016020">
    <property type="term" value="C:membrane"/>
    <property type="evidence" value="ECO:0007669"/>
    <property type="project" value="UniProtKB-UniRule"/>
</dbReference>
<name>A0A3S0XYL3_9HYPH</name>
<feature type="transmembrane region" description="Helical" evidence="3">
    <location>
        <begin position="21"/>
        <end position="40"/>
    </location>
</feature>
<dbReference type="PANTHER" id="PTHR30329">
    <property type="entry name" value="STATOR ELEMENT OF FLAGELLAR MOTOR COMPLEX"/>
    <property type="match status" value="1"/>
</dbReference>
<keyword evidence="3" id="KW-0812">Transmembrane</keyword>
<feature type="domain" description="OmpA-like" evidence="4">
    <location>
        <begin position="161"/>
        <end position="308"/>
    </location>
</feature>
<dbReference type="Proteomes" id="UP000278081">
    <property type="component" value="Unassembled WGS sequence"/>
</dbReference>
<dbReference type="CDD" id="cd07185">
    <property type="entry name" value="OmpA_C-like"/>
    <property type="match status" value="1"/>
</dbReference>
<dbReference type="InterPro" id="IPR006665">
    <property type="entry name" value="OmpA-like"/>
</dbReference>
<dbReference type="InterPro" id="IPR050330">
    <property type="entry name" value="Bact_OuterMem_StrucFunc"/>
</dbReference>
<dbReference type="Pfam" id="PF00691">
    <property type="entry name" value="OmpA"/>
    <property type="match status" value="1"/>
</dbReference>